<protein>
    <submittedName>
        <fullName evidence="1">Uncharacterized protein</fullName>
    </submittedName>
</protein>
<evidence type="ECO:0000313" key="1">
    <source>
        <dbReference type="EMBL" id="CAP56936.1"/>
    </source>
</evidence>
<name>A9HRL3_GLUDA</name>
<reference evidence="1 2" key="1">
    <citation type="journal article" date="2009" name="BMC Genomics">
        <title>Complete genome sequence of the sugarcane nitrogen-fixing endophyte Gluconacetobacter diazotrophicus Pal5.</title>
        <authorList>
            <person name="Bertalan M."/>
            <person name="Albano R."/>
            <person name="Padua V."/>
            <person name="Rouws L."/>
            <person name="Rojas C."/>
            <person name="Hemerly A."/>
            <person name="Teixeira K."/>
            <person name="Schwab S."/>
            <person name="Araujo J."/>
            <person name="Oliveira A."/>
            <person name="Franca L."/>
            <person name="Magalhaes V."/>
            <person name="Alqueres S."/>
            <person name="Cardoso A."/>
            <person name="Almeida W."/>
            <person name="Loureiro M.M."/>
            <person name="Nogueira E."/>
            <person name="Cidade D."/>
            <person name="Oliveira D."/>
            <person name="Simao T."/>
            <person name="Macedo J."/>
            <person name="Valadao A."/>
            <person name="Dreschsel M."/>
            <person name="Freitas F."/>
            <person name="Vidal M."/>
            <person name="Guedes H."/>
            <person name="Rodrigues E."/>
            <person name="Meneses C."/>
            <person name="Brioso P."/>
            <person name="Pozzer L."/>
            <person name="Figueiredo D."/>
            <person name="Montano H."/>
            <person name="Junior J."/>
            <person name="Filho G."/>
            <person name="Flores V."/>
            <person name="Ferreira B."/>
            <person name="Branco A."/>
            <person name="Gonzalez P."/>
            <person name="Guillobel H."/>
            <person name="Lemos M."/>
            <person name="Seibel L."/>
            <person name="Macedo J."/>
            <person name="Alves-Ferreira M."/>
            <person name="Sachetto-Martins G."/>
            <person name="Coelho A."/>
            <person name="Santos E."/>
            <person name="Amaral G."/>
            <person name="Neves A."/>
            <person name="Pacheco A.B."/>
            <person name="Carvalho D."/>
            <person name="Lery L."/>
            <person name="Bisch P."/>
            <person name="Rossle S.C."/>
            <person name="Urmenyi T."/>
            <person name="Kruger W.V."/>
            <person name="Martins O."/>
            <person name="Baldani J.I."/>
            <person name="Ferreira P.C."/>
        </authorList>
    </citation>
    <scope>NUCLEOTIDE SEQUENCE [LARGE SCALE GENOMIC DNA]</scope>
    <source>
        <strain evidence="2">ATCC 49037 / DSM 5601 / CCUG 37298 / CIP 103539 / LMG 7603 / PAl5</strain>
    </source>
</reference>
<sequence>MDRGKKAKITMGNDEILSEDEKNQLVHGKIALSILGALSGTDGNILANHILQNPSSVKDILYKISTGTPVEMLRKEAASHTSDEGGRIEADFNYVGLPDEASHVSFETGFQEFMRPRLGARQEGFSVLFEHLSRHDRPFILETGCLRIPNNWEGDGQSTFQFDWYARENSGTVITIDLNRESIESARRACSNVTNTILNDSVSALNALSSLTSSPASLIYLDSFDLDPNNPMPSAIHHAKEMMAARHLIGPGTLICVDDFQVGPLNGGGKGLIIDQFMDTIRAKVLYSGYQKIWQIAS</sequence>
<organism evidence="1 2">
    <name type="scientific">Gluconacetobacter diazotrophicus (strain ATCC 49037 / DSM 5601 / CCUG 37298 / CIP 103539 / LMG 7603 / PAl5)</name>
    <dbReference type="NCBI Taxonomy" id="272568"/>
    <lineage>
        <taxon>Bacteria</taxon>
        <taxon>Pseudomonadati</taxon>
        <taxon>Pseudomonadota</taxon>
        <taxon>Alphaproteobacteria</taxon>
        <taxon>Acetobacterales</taxon>
        <taxon>Acetobacteraceae</taxon>
        <taxon>Gluconacetobacter</taxon>
    </lineage>
</organism>
<dbReference type="Proteomes" id="UP000001176">
    <property type="component" value="Chromosome"/>
</dbReference>
<dbReference type="SUPFAM" id="SSF53335">
    <property type="entry name" value="S-adenosyl-L-methionine-dependent methyltransferases"/>
    <property type="match status" value="1"/>
</dbReference>
<keyword evidence="2" id="KW-1185">Reference proteome</keyword>
<dbReference type="EMBL" id="AM889285">
    <property type="protein sequence ID" value="CAP56936.1"/>
    <property type="molecule type" value="Genomic_DNA"/>
</dbReference>
<gene>
    <name evidence="1" type="ordered locus">GDI2993</name>
</gene>
<dbReference type="Gene3D" id="3.40.50.150">
    <property type="entry name" value="Vaccinia Virus protein VP39"/>
    <property type="match status" value="1"/>
</dbReference>
<evidence type="ECO:0000313" key="2">
    <source>
        <dbReference type="Proteomes" id="UP000001176"/>
    </source>
</evidence>
<dbReference type="KEGG" id="gdi:GDI2993"/>
<accession>A9HRL3</accession>
<dbReference type="AlphaFoldDB" id="A9HRL3"/>
<dbReference type="InterPro" id="IPR029063">
    <property type="entry name" value="SAM-dependent_MTases_sf"/>
</dbReference>
<proteinExistence type="predicted"/>